<dbReference type="RefSeq" id="WP_121010194.1">
    <property type="nucleotide sequence ID" value="NZ_RCCJ01000001.1"/>
</dbReference>
<sequence>MNPFEVFLEIVLQFSDLRWSEFRDDLVVKCMKVLRKFRDGQTLEEVLSDKKLSSEIESVLGFLESFAKTNPPEVTNRLIDALNMFTKAPAPCKVKIIALMETMLGREVQR</sequence>
<comment type="caution">
    <text evidence="1">The sequence shown here is derived from an EMBL/GenBank/DDBJ whole genome shotgun (WGS) entry which is preliminary data.</text>
</comment>
<organism evidence="1 2">
    <name type="scientific">Hydrogenivirga caldilitoris</name>
    <dbReference type="NCBI Taxonomy" id="246264"/>
    <lineage>
        <taxon>Bacteria</taxon>
        <taxon>Pseudomonadati</taxon>
        <taxon>Aquificota</taxon>
        <taxon>Aquificia</taxon>
        <taxon>Aquificales</taxon>
        <taxon>Aquificaceae</taxon>
        <taxon>Hydrogenivirga</taxon>
    </lineage>
</organism>
<dbReference type="Proteomes" id="UP000267841">
    <property type="component" value="Unassembled WGS sequence"/>
</dbReference>
<dbReference type="AlphaFoldDB" id="A0A497XNH6"/>
<accession>A0A497XNH6</accession>
<dbReference type="EMBL" id="RCCJ01000001">
    <property type="protein sequence ID" value="RLJ70485.1"/>
    <property type="molecule type" value="Genomic_DNA"/>
</dbReference>
<gene>
    <name evidence="1" type="ORF">BCF55_0760</name>
</gene>
<keyword evidence="2" id="KW-1185">Reference proteome</keyword>
<reference evidence="1 2" key="1">
    <citation type="submission" date="2018-10" db="EMBL/GenBank/DDBJ databases">
        <title>Genomic Encyclopedia of Archaeal and Bacterial Type Strains, Phase II (KMG-II): from individual species to whole genera.</title>
        <authorList>
            <person name="Goeker M."/>
        </authorList>
    </citation>
    <scope>NUCLEOTIDE SEQUENCE [LARGE SCALE GENOMIC DNA]</scope>
    <source>
        <strain evidence="1 2">DSM 16510</strain>
    </source>
</reference>
<name>A0A497XNH6_9AQUI</name>
<proteinExistence type="predicted"/>
<evidence type="ECO:0000313" key="1">
    <source>
        <dbReference type="EMBL" id="RLJ70485.1"/>
    </source>
</evidence>
<dbReference type="OrthoDB" id="14941at2"/>
<protein>
    <submittedName>
        <fullName evidence="1">Uncharacterized protein</fullName>
    </submittedName>
</protein>
<evidence type="ECO:0000313" key="2">
    <source>
        <dbReference type="Proteomes" id="UP000267841"/>
    </source>
</evidence>